<gene>
    <name evidence="2" type="ORF">GJ668_02670</name>
</gene>
<dbReference type="InterPro" id="IPR018392">
    <property type="entry name" value="LysM"/>
</dbReference>
<name>A0A6N8E786_9GAMM</name>
<keyword evidence="3" id="KW-1185">Reference proteome</keyword>
<organism evidence="2 3">
    <name type="scientific">Allochromatium palmeri</name>
    <dbReference type="NCBI Taxonomy" id="231048"/>
    <lineage>
        <taxon>Bacteria</taxon>
        <taxon>Pseudomonadati</taxon>
        <taxon>Pseudomonadota</taxon>
        <taxon>Gammaproteobacteria</taxon>
        <taxon>Chromatiales</taxon>
        <taxon>Chromatiaceae</taxon>
        <taxon>Allochromatium</taxon>
    </lineage>
</organism>
<dbReference type="SMART" id="SM00257">
    <property type="entry name" value="LysM"/>
    <property type="match status" value="1"/>
</dbReference>
<feature type="domain" description="LysM" evidence="1">
    <location>
        <begin position="36"/>
        <end position="84"/>
    </location>
</feature>
<dbReference type="RefSeq" id="WP_155448566.1">
    <property type="nucleotide sequence ID" value="NZ_WNKT01000003.1"/>
</dbReference>
<evidence type="ECO:0000259" key="1">
    <source>
        <dbReference type="PROSITE" id="PS51782"/>
    </source>
</evidence>
<comment type="caution">
    <text evidence="2">The sequence shown here is derived from an EMBL/GenBank/DDBJ whole genome shotgun (WGS) entry which is preliminary data.</text>
</comment>
<accession>A0A6N8E786</accession>
<dbReference type="InterPro" id="IPR036779">
    <property type="entry name" value="LysM_dom_sf"/>
</dbReference>
<evidence type="ECO:0000313" key="3">
    <source>
        <dbReference type="Proteomes" id="UP000434044"/>
    </source>
</evidence>
<proteinExistence type="predicted"/>
<dbReference type="PANTHER" id="PTHR34700:SF4">
    <property type="entry name" value="PHAGE-LIKE ELEMENT PBSX PROTEIN XKDP"/>
    <property type="match status" value="1"/>
</dbReference>
<dbReference type="CDD" id="cd00118">
    <property type="entry name" value="LysM"/>
    <property type="match status" value="1"/>
</dbReference>
<dbReference type="EMBL" id="WNKT01000003">
    <property type="protein sequence ID" value="MTW19995.1"/>
    <property type="molecule type" value="Genomic_DNA"/>
</dbReference>
<dbReference type="Proteomes" id="UP000434044">
    <property type="component" value="Unassembled WGS sequence"/>
</dbReference>
<dbReference type="AlphaFoldDB" id="A0A6N8E786"/>
<dbReference type="Gene3D" id="3.10.350.10">
    <property type="entry name" value="LysM domain"/>
    <property type="match status" value="1"/>
</dbReference>
<dbReference type="SUPFAM" id="SSF54106">
    <property type="entry name" value="LysM domain"/>
    <property type="match status" value="1"/>
</dbReference>
<sequence length="398" mass="44153">MRAMQRRFAVLFVFIGSLALLAPGVFAVELAPGAPQTYVVRPGDTLWGIAGRFLRDPWRWSEVWRANPGVENPNLIYPGDVLELVMIDGRPVIGRADGRGGPRVVKLSPQVRSEAISAPVPIIRIGSIAPFLTQPYVADSDDIKRAFYVVGFPDEHIVAGVNDEIYVRKIRSSDVTQFQVLRPGDPLRDPDTNELLGYEAAFVANAALERTGDPAKLRVTRMEREVAIGDRVIPAAAEQPLVDFLPRPAPAQMRGRILSVMNGVSQIGQFDVVIINRGSRDGLEPGHVFEVFVGGEKARDQVRAGIANNDWLMESPFSSEFWLGRDYDFKGWRADEPSRDASFPLNPGYRRDKAEYVKPFERAGVLMVFRVFDRVSFGLILNTSRALQVGDWIAAPPS</sequence>
<dbReference type="Pfam" id="PF01476">
    <property type="entry name" value="LysM"/>
    <property type="match status" value="1"/>
</dbReference>
<evidence type="ECO:0000313" key="2">
    <source>
        <dbReference type="EMBL" id="MTW19995.1"/>
    </source>
</evidence>
<reference evidence="2 3" key="1">
    <citation type="submission" date="2019-11" db="EMBL/GenBank/DDBJ databases">
        <title>Whole-genome sequence of the anaerobic purple sulfur bacterium Allochromatium palmeri DSM 15591.</title>
        <authorList>
            <person name="Kyndt J.A."/>
            <person name="Meyer T.E."/>
        </authorList>
    </citation>
    <scope>NUCLEOTIDE SEQUENCE [LARGE SCALE GENOMIC DNA]</scope>
    <source>
        <strain evidence="2 3">DSM 15591</strain>
    </source>
</reference>
<dbReference type="PROSITE" id="PS51782">
    <property type="entry name" value="LYSM"/>
    <property type="match status" value="1"/>
</dbReference>
<dbReference type="OrthoDB" id="9765158at2"/>
<dbReference type="PANTHER" id="PTHR34700">
    <property type="entry name" value="POTASSIUM BINDING PROTEIN KBP"/>
    <property type="match status" value="1"/>
</dbReference>
<protein>
    <submittedName>
        <fullName evidence="2">LysM peptidoglycan-binding domain-containing protein</fullName>
    </submittedName>
</protein>
<dbReference type="InterPro" id="IPR052196">
    <property type="entry name" value="Bact_Kbp"/>
</dbReference>